<evidence type="ECO:0000259" key="3">
    <source>
        <dbReference type="Pfam" id="PF10241"/>
    </source>
</evidence>
<dbReference type="Pfam" id="PF10241">
    <property type="entry name" value="KxDL"/>
    <property type="match status" value="1"/>
</dbReference>
<evidence type="ECO:0000256" key="1">
    <source>
        <dbReference type="ARBA" id="ARBA00005913"/>
    </source>
</evidence>
<dbReference type="PANTHER" id="PTHR13511">
    <property type="entry name" value="KXDL MOTIF-CONTAINING PROTEIN 1"/>
    <property type="match status" value="1"/>
</dbReference>
<dbReference type="PANTHER" id="PTHR13511:SF0">
    <property type="entry name" value="KXDL MOTIF-CONTAINING PROTEIN 1"/>
    <property type="match status" value="1"/>
</dbReference>
<feature type="domain" description="KxDL" evidence="3">
    <location>
        <begin position="50"/>
        <end position="134"/>
    </location>
</feature>
<gene>
    <name evidence="4" type="ORF">AMK59_7705</name>
</gene>
<dbReference type="InterPro" id="IPR019371">
    <property type="entry name" value="KxDL_dom"/>
</dbReference>
<proteinExistence type="inferred from homology"/>
<evidence type="ECO:0000256" key="2">
    <source>
        <dbReference type="SAM" id="MobiDB-lite"/>
    </source>
</evidence>
<feature type="region of interest" description="Disordered" evidence="2">
    <location>
        <begin position="145"/>
        <end position="193"/>
    </location>
</feature>
<dbReference type="GO" id="GO:0099078">
    <property type="term" value="C:BORC complex"/>
    <property type="evidence" value="ECO:0007669"/>
    <property type="project" value="TreeGrafter"/>
</dbReference>
<dbReference type="OrthoDB" id="10258877at2759"/>
<reference evidence="4 5" key="1">
    <citation type="submission" date="2015-09" db="EMBL/GenBank/DDBJ databases">
        <title>Draft genome of the scarab beetle Oryctes borbonicus.</title>
        <authorList>
            <person name="Meyer J.M."/>
            <person name="Markov G.V."/>
            <person name="Baskaran P."/>
            <person name="Herrmann M."/>
            <person name="Sommer R.J."/>
            <person name="Roedelsperger C."/>
        </authorList>
    </citation>
    <scope>NUCLEOTIDE SEQUENCE [LARGE SCALE GENOMIC DNA]</scope>
    <source>
        <strain evidence="4">OB123</strain>
        <tissue evidence="4">Whole animal</tissue>
    </source>
</reference>
<comment type="similarity">
    <text evidence="1">Belongs to the KXD1 family.</text>
</comment>
<evidence type="ECO:0000313" key="4">
    <source>
        <dbReference type="EMBL" id="KRT78822.1"/>
    </source>
</evidence>
<dbReference type="Proteomes" id="UP000051574">
    <property type="component" value="Unassembled WGS sequence"/>
</dbReference>
<evidence type="ECO:0000313" key="5">
    <source>
        <dbReference type="Proteomes" id="UP000051574"/>
    </source>
</evidence>
<feature type="compositionally biased region" description="Low complexity" evidence="2">
    <location>
        <begin position="177"/>
        <end position="193"/>
    </location>
</feature>
<dbReference type="GO" id="GO:0032418">
    <property type="term" value="P:lysosome localization"/>
    <property type="evidence" value="ECO:0007669"/>
    <property type="project" value="TreeGrafter"/>
</dbReference>
<feature type="compositionally biased region" description="Polar residues" evidence="2">
    <location>
        <begin position="1"/>
        <end position="16"/>
    </location>
</feature>
<keyword evidence="5" id="KW-1185">Reference proteome</keyword>
<accession>A0A0T6AUT9</accession>
<feature type="region of interest" description="Disordered" evidence="2">
    <location>
        <begin position="1"/>
        <end position="27"/>
    </location>
</feature>
<organism evidence="4 5">
    <name type="scientific">Oryctes borbonicus</name>
    <dbReference type="NCBI Taxonomy" id="1629725"/>
    <lineage>
        <taxon>Eukaryota</taxon>
        <taxon>Metazoa</taxon>
        <taxon>Ecdysozoa</taxon>
        <taxon>Arthropoda</taxon>
        <taxon>Hexapoda</taxon>
        <taxon>Insecta</taxon>
        <taxon>Pterygota</taxon>
        <taxon>Neoptera</taxon>
        <taxon>Endopterygota</taxon>
        <taxon>Coleoptera</taxon>
        <taxon>Polyphaga</taxon>
        <taxon>Scarabaeiformia</taxon>
        <taxon>Scarabaeidae</taxon>
        <taxon>Dynastinae</taxon>
        <taxon>Oryctes</taxon>
    </lineage>
</organism>
<comment type="caution">
    <text evidence="4">The sequence shown here is derived from an EMBL/GenBank/DDBJ whole genome shotgun (WGS) entry which is preliminary data.</text>
</comment>
<dbReference type="EMBL" id="LJIG01022767">
    <property type="protein sequence ID" value="KRT78822.1"/>
    <property type="molecule type" value="Genomic_DNA"/>
</dbReference>
<sequence length="193" mass="21938">MLPTQIKSNLKGQQPIMTMEDTKDTPETESDFSIECFQNYTAPEVFIQGLAGIVDQQDVETMIRAQKQMLQRFEKTNEMLTNCNALSASRLKTVGPEFKKHTQLLVEMKKELDYIFKKIRAIKSKLSAQYPDAFAEALRSSLAEECREDEDLNENRPQEIPQNTVNDSNLNGNMKCNDSISSDSDTQIDSNTN</sequence>
<name>A0A0T6AUT9_9SCAR</name>
<dbReference type="InterPro" id="IPR039843">
    <property type="entry name" value="KXD1-like"/>
</dbReference>
<dbReference type="AlphaFoldDB" id="A0A0T6AUT9"/>
<feature type="compositionally biased region" description="Polar residues" evidence="2">
    <location>
        <begin position="160"/>
        <end position="176"/>
    </location>
</feature>
<protein>
    <recommendedName>
        <fullName evidence="3">KxDL domain-containing protein</fullName>
    </recommendedName>
</protein>